<name>A0ABU0R2P3_9ACTN</name>
<evidence type="ECO:0000313" key="2">
    <source>
        <dbReference type="EMBL" id="MDQ0753939.1"/>
    </source>
</evidence>
<accession>A0ABU0R2P3</accession>
<feature type="compositionally biased region" description="Basic residues" evidence="1">
    <location>
        <begin position="82"/>
        <end position="107"/>
    </location>
</feature>
<evidence type="ECO:0000313" key="3">
    <source>
        <dbReference type="Proteomes" id="UP001232755"/>
    </source>
</evidence>
<proteinExistence type="predicted"/>
<feature type="region of interest" description="Disordered" evidence="1">
    <location>
        <begin position="81"/>
        <end position="145"/>
    </location>
</feature>
<organism evidence="2 3">
    <name type="scientific">Streptomyces africanus</name>
    <dbReference type="NCBI Taxonomy" id="231024"/>
    <lineage>
        <taxon>Bacteria</taxon>
        <taxon>Bacillati</taxon>
        <taxon>Actinomycetota</taxon>
        <taxon>Actinomycetes</taxon>
        <taxon>Kitasatosporales</taxon>
        <taxon>Streptomycetaceae</taxon>
        <taxon>Streptomyces</taxon>
    </lineage>
</organism>
<gene>
    <name evidence="2" type="ORF">QF034_008170</name>
</gene>
<protein>
    <submittedName>
        <fullName evidence="2">Uncharacterized protein</fullName>
    </submittedName>
</protein>
<reference evidence="2 3" key="1">
    <citation type="submission" date="2023-07" db="EMBL/GenBank/DDBJ databases">
        <title>Comparative genomics of wheat-associated soil bacteria to identify genetic determinants of phenazine resistance.</title>
        <authorList>
            <person name="Mouncey N."/>
        </authorList>
    </citation>
    <scope>NUCLEOTIDE SEQUENCE [LARGE SCALE GENOMIC DNA]</scope>
    <source>
        <strain evidence="2 3">B3I12</strain>
    </source>
</reference>
<sequence length="255" mass="28385">MRREHHGSFNSFMTALDEHVRVGDEFLDEPAPFRNGGVRRRIGGRWRRCSTDVADSLADHRAHRGLIERLEAAVGERGGIPPRRRRCGWRRRSRRAGTGRSRARPRWPGRCLACGTSRCPRRRRRGSRRGSGRRPGAGTPAYGMLNSASQYDSQMLCPRGAQTRAALLAPHRQCRPRRPPAGPGRQPRHVGGTQQRRLVSPGDSLGPRPSGGHYLARCMIDKTLPKGCPVIDLEVESGPTAATCSEWLLRCARPT</sequence>
<keyword evidence="3" id="KW-1185">Reference proteome</keyword>
<dbReference type="EMBL" id="JAUSYP010000001">
    <property type="protein sequence ID" value="MDQ0753939.1"/>
    <property type="molecule type" value="Genomic_DNA"/>
</dbReference>
<feature type="compositionally biased region" description="Basic residues" evidence="1">
    <location>
        <begin position="119"/>
        <end position="132"/>
    </location>
</feature>
<feature type="region of interest" description="Disordered" evidence="1">
    <location>
        <begin position="173"/>
        <end position="209"/>
    </location>
</feature>
<comment type="caution">
    <text evidence="2">The sequence shown here is derived from an EMBL/GenBank/DDBJ whole genome shotgun (WGS) entry which is preliminary data.</text>
</comment>
<dbReference type="Proteomes" id="UP001232755">
    <property type="component" value="Unassembled WGS sequence"/>
</dbReference>
<evidence type="ECO:0000256" key="1">
    <source>
        <dbReference type="SAM" id="MobiDB-lite"/>
    </source>
</evidence>